<accession>A0ABR3WRD2</accession>
<dbReference type="PROSITE" id="PS50850">
    <property type="entry name" value="MFS"/>
    <property type="match status" value="1"/>
</dbReference>
<evidence type="ECO:0000256" key="6">
    <source>
        <dbReference type="SAM" id="Phobius"/>
    </source>
</evidence>
<dbReference type="InterPro" id="IPR020846">
    <property type="entry name" value="MFS_dom"/>
</dbReference>
<feature type="transmembrane region" description="Helical" evidence="6">
    <location>
        <begin position="464"/>
        <end position="482"/>
    </location>
</feature>
<feature type="region of interest" description="Disordered" evidence="5">
    <location>
        <begin position="38"/>
        <end position="60"/>
    </location>
</feature>
<feature type="transmembrane region" description="Helical" evidence="6">
    <location>
        <begin position="363"/>
        <end position="387"/>
    </location>
</feature>
<evidence type="ECO:0000256" key="1">
    <source>
        <dbReference type="ARBA" id="ARBA00004141"/>
    </source>
</evidence>
<evidence type="ECO:0000256" key="2">
    <source>
        <dbReference type="ARBA" id="ARBA00022692"/>
    </source>
</evidence>
<gene>
    <name evidence="8" type="ORF">VTK73DRAFT_4852</name>
</gene>
<dbReference type="InterPro" id="IPR011701">
    <property type="entry name" value="MFS"/>
</dbReference>
<feature type="transmembrane region" description="Helical" evidence="6">
    <location>
        <begin position="115"/>
        <end position="138"/>
    </location>
</feature>
<protein>
    <recommendedName>
        <fullName evidence="7">Major facilitator superfamily (MFS) profile domain-containing protein</fullName>
    </recommendedName>
</protein>
<dbReference type="Proteomes" id="UP001586593">
    <property type="component" value="Unassembled WGS sequence"/>
</dbReference>
<feature type="transmembrane region" description="Helical" evidence="6">
    <location>
        <begin position="158"/>
        <end position="176"/>
    </location>
</feature>
<comment type="caution">
    <text evidence="8">The sequence shown here is derived from an EMBL/GenBank/DDBJ whole genome shotgun (WGS) entry which is preliminary data.</text>
</comment>
<evidence type="ECO:0000259" key="7">
    <source>
        <dbReference type="PROSITE" id="PS50850"/>
    </source>
</evidence>
<keyword evidence="4 6" id="KW-0472">Membrane</keyword>
<reference evidence="8 9" key="1">
    <citation type="journal article" date="2024" name="Commun. Biol.">
        <title>Comparative genomic analysis of thermophilic fungi reveals convergent evolutionary adaptations and gene losses.</title>
        <authorList>
            <person name="Steindorff A.S."/>
            <person name="Aguilar-Pontes M.V."/>
            <person name="Robinson A.J."/>
            <person name="Andreopoulos B."/>
            <person name="LaButti K."/>
            <person name="Kuo A."/>
            <person name="Mondo S."/>
            <person name="Riley R."/>
            <person name="Otillar R."/>
            <person name="Haridas S."/>
            <person name="Lipzen A."/>
            <person name="Grimwood J."/>
            <person name="Schmutz J."/>
            <person name="Clum A."/>
            <person name="Reid I.D."/>
            <person name="Moisan M.C."/>
            <person name="Butler G."/>
            <person name="Nguyen T.T.M."/>
            <person name="Dewar K."/>
            <person name="Conant G."/>
            <person name="Drula E."/>
            <person name="Henrissat B."/>
            <person name="Hansel C."/>
            <person name="Singer S."/>
            <person name="Hutchinson M.I."/>
            <person name="de Vries R.P."/>
            <person name="Natvig D.O."/>
            <person name="Powell A.J."/>
            <person name="Tsang A."/>
            <person name="Grigoriev I.V."/>
        </authorList>
    </citation>
    <scope>NUCLEOTIDE SEQUENCE [LARGE SCALE GENOMIC DNA]</scope>
    <source>
        <strain evidence="8 9">ATCC 24622</strain>
    </source>
</reference>
<keyword evidence="9" id="KW-1185">Reference proteome</keyword>
<name>A0ABR3WRD2_9PEZI</name>
<dbReference type="PANTHER" id="PTHR23502">
    <property type="entry name" value="MAJOR FACILITATOR SUPERFAMILY"/>
    <property type="match status" value="1"/>
</dbReference>
<dbReference type="SUPFAM" id="SSF103473">
    <property type="entry name" value="MFS general substrate transporter"/>
    <property type="match status" value="1"/>
</dbReference>
<evidence type="ECO:0000313" key="8">
    <source>
        <dbReference type="EMBL" id="KAL1866237.1"/>
    </source>
</evidence>
<dbReference type="InterPro" id="IPR036259">
    <property type="entry name" value="MFS_trans_sf"/>
</dbReference>
<dbReference type="PANTHER" id="PTHR23502:SF23">
    <property type="entry name" value="FLUCONAZOLE RESISTANCE PROTEIN 1"/>
    <property type="match status" value="1"/>
</dbReference>
<feature type="domain" description="Major facilitator superfamily (MFS) profile" evidence="7">
    <location>
        <begin position="84"/>
        <end position="520"/>
    </location>
</feature>
<sequence length="528" mass="58007">MSEFRASTAHDECRSDFHVPEPYFKANQRGTRTVGDIADGLAEVEQSPGSQPPSSRANRGFGHENTLISWYSEKDPENPQNWSIGKKLWVSSLLLVYTFAVYVGSSLYTVSEPEIVDVFGVSSTAAAVGLTVYVIGYGMGPMLFSPLSEIPAVGRNPLYIITFLLFVLLCVPLPLVDSFAGLIVLRFLLGFWGSPCLATAAASYGDIWGPVELPYWIALWGGGATLAPALGPVIGGFAVRAMGWRWSSWELLWLSAPMLLTMSVSLPETSPDTILLRRAKRLRIQTGNRTLRSESEIKQARMSPREIAFQALIKPWQINVLDPAVLFSTFYTALTYGIYYSFFESFPLVYSDIYGFDIAETGLCFLAVLVGIAIAVPLLCVYFYFIAPRQFEKMDTVPPEARLLPGLFATFAIPAGLFTFASENIHWIVSLCGVTISMVGVFIITQCMFIYLPYTYPKYSGSLFAANGFARSLLAGGAILFARPMFQGLGVSGGVSLLAGFSVLCIFGIYGIYFFGHVLRRRSRFAGT</sequence>
<proteinExistence type="predicted"/>
<feature type="transmembrane region" description="Helical" evidence="6">
    <location>
        <begin position="427"/>
        <end position="452"/>
    </location>
</feature>
<organism evidence="8 9">
    <name type="scientific">Phialemonium thermophilum</name>
    <dbReference type="NCBI Taxonomy" id="223376"/>
    <lineage>
        <taxon>Eukaryota</taxon>
        <taxon>Fungi</taxon>
        <taxon>Dikarya</taxon>
        <taxon>Ascomycota</taxon>
        <taxon>Pezizomycotina</taxon>
        <taxon>Sordariomycetes</taxon>
        <taxon>Sordariomycetidae</taxon>
        <taxon>Cephalothecales</taxon>
        <taxon>Cephalothecaceae</taxon>
        <taxon>Phialemonium</taxon>
    </lineage>
</organism>
<keyword evidence="3 6" id="KW-1133">Transmembrane helix</keyword>
<dbReference type="Pfam" id="PF07690">
    <property type="entry name" value="MFS_1"/>
    <property type="match status" value="1"/>
</dbReference>
<feature type="transmembrane region" description="Helical" evidence="6">
    <location>
        <begin position="88"/>
        <end position="108"/>
    </location>
</feature>
<dbReference type="EMBL" id="JAZHXJ010000273">
    <property type="protein sequence ID" value="KAL1866237.1"/>
    <property type="molecule type" value="Genomic_DNA"/>
</dbReference>
<evidence type="ECO:0000256" key="5">
    <source>
        <dbReference type="SAM" id="MobiDB-lite"/>
    </source>
</evidence>
<dbReference type="CDD" id="cd17323">
    <property type="entry name" value="MFS_Tpo1_MDR_like"/>
    <property type="match status" value="1"/>
</dbReference>
<feature type="compositionally biased region" description="Polar residues" evidence="5">
    <location>
        <begin position="47"/>
        <end position="57"/>
    </location>
</feature>
<feature type="transmembrane region" description="Helical" evidence="6">
    <location>
        <begin position="494"/>
        <end position="515"/>
    </location>
</feature>
<evidence type="ECO:0000256" key="4">
    <source>
        <dbReference type="ARBA" id="ARBA00023136"/>
    </source>
</evidence>
<evidence type="ECO:0000313" key="9">
    <source>
        <dbReference type="Proteomes" id="UP001586593"/>
    </source>
</evidence>
<feature type="transmembrane region" description="Helical" evidence="6">
    <location>
        <begin position="403"/>
        <end position="421"/>
    </location>
</feature>
<feature type="transmembrane region" description="Helical" evidence="6">
    <location>
        <begin position="217"/>
        <end position="239"/>
    </location>
</feature>
<dbReference type="Gene3D" id="1.20.1250.20">
    <property type="entry name" value="MFS general substrate transporter like domains"/>
    <property type="match status" value="1"/>
</dbReference>
<feature type="transmembrane region" description="Helical" evidence="6">
    <location>
        <begin position="324"/>
        <end position="343"/>
    </location>
</feature>
<comment type="subcellular location">
    <subcellularLocation>
        <location evidence="1">Membrane</location>
        <topology evidence="1">Multi-pass membrane protein</topology>
    </subcellularLocation>
</comment>
<evidence type="ECO:0000256" key="3">
    <source>
        <dbReference type="ARBA" id="ARBA00022989"/>
    </source>
</evidence>
<keyword evidence="2 6" id="KW-0812">Transmembrane</keyword>
<feature type="transmembrane region" description="Helical" evidence="6">
    <location>
        <begin position="183"/>
        <end position="205"/>
    </location>
</feature>